<keyword evidence="4" id="KW-1185">Reference proteome</keyword>
<feature type="transmembrane region" description="Helical" evidence="1">
    <location>
        <begin position="345"/>
        <end position="364"/>
    </location>
</feature>
<dbReference type="AlphaFoldDB" id="A0A1M5NT51"/>
<dbReference type="Pfam" id="PF07885">
    <property type="entry name" value="Ion_trans_2"/>
    <property type="match status" value="1"/>
</dbReference>
<sequence>MKCKWESKYDNIKCCRDAYDTSGYCLFHKPNKTKKENEIFNKIISEGIQSDLYIYNSKSGLLDFRGFVFCEEIKHFNFKNSIVNIKDNITFDFSEAVFKQNIYFDNYKFKGDVYFYNTEFEKVVSFKNCIFEGDCVFQKTKFKLVHNISPFYKANFVGQHLIFKDIENGPKFDGILFSQNTKFILDNVNYDKMNYLNGRNAYRIAKNQSNIIGDYYKVGRYYYKERWYNGKMIFPPVLFWDNNNKGIKKIAVFRSIKNEKHYKYVIPKLMDLTAKYVVGYGERPQNVLFLSFILISLFAYLYMIVGLKLNVYSTCSIDSQEIIKYNLVDFLRADIKQIFKDYFQAWYFSIVTFTTVGYGDFIPINFWGKILSSIEMFLGLTVVAAWTSTLVRKMSR</sequence>
<dbReference type="RefSeq" id="WP_072722988.1">
    <property type="nucleotide sequence ID" value="NZ_FQXH01000005.1"/>
</dbReference>
<organism evidence="3 4">
    <name type="scientific">Tepidibacter thalassicus DSM 15285</name>
    <dbReference type="NCBI Taxonomy" id="1123350"/>
    <lineage>
        <taxon>Bacteria</taxon>
        <taxon>Bacillati</taxon>
        <taxon>Bacillota</taxon>
        <taxon>Clostridia</taxon>
        <taxon>Peptostreptococcales</taxon>
        <taxon>Peptostreptococcaceae</taxon>
        <taxon>Tepidibacter</taxon>
    </lineage>
</organism>
<keyword evidence="1" id="KW-0472">Membrane</keyword>
<dbReference type="OrthoDB" id="268207at2"/>
<evidence type="ECO:0000259" key="2">
    <source>
        <dbReference type="Pfam" id="PF07885"/>
    </source>
</evidence>
<evidence type="ECO:0000313" key="4">
    <source>
        <dbReference type="Proteomes" id="UP000242520"/>
    </source>
</evidence>
<dbReference type="InterPro" id="IPR013099">
    <property type="entry name" value="K_chnl_dom"/>
</dbReference>
<dbReference type="Pfam" id="PF13576">
    <property type="entry name" value="Pentapeptide_3"/>
    <property type="match status" value="1"/>
</dbReference>
<dbReference type="Gene3D" id="1.10.287.70">
    <property type="match status" value="1"/>
</dbReference>
<feature type="transmembrane region" description="Helical" evidence="1">
    <location>
        <begin position="287"/>
        <end position="307"/>
    </location>
</feature>
<protein>
    <submittedName>
        <fullName evidence="3">Pentapeptide repeat-containing protein</fullName>
    </submittedName>
</protein>
<dbReference type="Proteomes" id="UP000242520">
    <property type="component" value="Unassembled WGS sequence"/>
</dbReference>
<reference evidence="4" key="1">
    <citation type="submission" date="2016-11" db="EMBL/GenBank/DDBJ databases">
        <authorList>
            <person name="Varghese N."/>
            <person name="Submissions S."/>
        </authorList>
    </citation>
    <scope>NUCLEOTIDE SEQUENCE [LARGE SCALE GENOMIC DNA]</scope>
    <source>
        <strain evidence="4">DSM 15285</strain>
    </source>
</reference>
<feature type="domain" description="Potassium channel" evidence="2">
    <location>
        <begin position="340"/>
        <end position="395"/>
    </location>
</feature>
<name>A0A1M5NT51_9FIRM</name>
<dbReference type="SUPFAM" id="SSF81324">
    <property type="entry name" value="Voltage-gated potassium channels"/>
    <property type="match status" value="1"/>
</dbReference>
<accession>A0A1M5NT51</accession>
<dbReference type="InterPro" id="IPR001646">
    <property type="entry name" value="5peptide_repeat"/>
</dbReference>
<gene>
    <name evidence="3" type="ORF">SAMN02744040_00185</name>
</gene>
<keyword evidence="1" id="KW-0812">Transmembrane</keyword>
<evidence type="ECO:0000313" key="3">
    <source>
        <dbReference type="EMBL" id="SHG92133.1"/>
    </source>
</evidence>
<feature type="transmembrane region" description="Helical" evidence="1">
    <location>
        <begin position="370"/>
        <end position="391"/>
    </location>
</feature>
<dbReference type="STRING" id="1123350.SAMN02744040_00185"/>
<proteinExistence type="predicted"/>
<evidence type="ECO:0000256" key="1">
    <source>
        <dbReference type="SAM" id="Phobius"/>
    </source>
</evidence>
<dbReference type="EMBL" id="FQXH01000005">
    <property type="protein sequence ID" value="SHG92133.1"/>
    <property type="molecule type" value="Genomic_DNA"/>
</dbReference>
<keyword evidence="1" id="KW-1133">Transmembrane helix</keyword>